<gene>
    <name evidence="1" type="ORF">QRX41_02855</name>
</gene>
<protein>
    <submittedName>
        <fullName evidence="1">AbiH family protein</fullName>
    </submittedName>
</protein>
<keyword evidence="2" id="KW-1185">Reference proteome</keyword>
<dbReference type="Proteomes" id="UP001529481">
    <property type="component" value="Unassembled WGS sequence"/>
</dbReference>
<organism evidence="1 2">
    <name type="scientific">Bifidobacterium kimbladii</name>
    <dbReference type="NCBI Taxonomy" id="1293826"/>
    <lineage>
        <taxon>Bacteria</taxon>
        <taxon>Bacillati</taxon>
        <taxon>Actinomycetota</taxon>
        <taxon>Actinomycetes</taxon>
        <taxon>Bifidobacteriales</taxon>
        <taxon>Bifidobacteriaceae</taxon>
        <taxon>Bifidobacterium</taxon>
    </lineage>
</organism>
<reference evidence="1 2" key="1">
    <citation type="submission" date="2023-06" db="EMBL/GenBank/DDBJ databases">
        <authorList>
            <person name="Pascarelli S."/>
        </authorList>
    </citation>
    <scope>NUCLEOTIDE SEQUENCE [LARGE SCALE GENOMIC DNA]</scope>
    <source>
        <strain evidence="1 2">H1HS16N</strain>
    </source>
</reference>
<accession>A0ABU3KE62</accession>
<dbReference type="InterPro" id="IPR025935">
    <property type="entry name" value="AbiH"/>
</dbReference>
<evidence type="ECO:0000313" key="1">
    <source>
        <dbReference type="EMBL" id="MDT7509065.1"/>
    </source>
</evidence>
<dbReference type="RefSeq" id="WP_313838556.1">
    <property type="nucleotide sequence ID" value="NZ_JASTZZ010000001.1"/>
</dbReference>
<name>A0ABU3KE62_9BIFI</name>
<evidence type="ECO:0000313" key="2">
    <source>
        <dbReference type="Proteomes" id="UP001529481"/>
    </source>
</evidence>
<proteinExistence type="predicted"/>
<dbReference type="EMBL" id="JASTZZ010000001">
    <property type="protein sequence ID" value="MDT7509065.1"/>
    <property type="molecule type" value="Genomic_DNA"/>
</dbReference>
<sequence length="442" mass="49934">MPVPDQLVILGNGFDLQCGLASTFEAFENPRKYMISTIIRTYAHKGNVGGISLTPSDDQEQPGKSLAADFRAQGITAWDLILIADEQVRTWYDVEACIRDWLTGYAEGHQRPGENQLRAVRNVYSQYIEATKQPVSIKDFVAMANLNIFLNDTEFEQLSVDQQVAKLLLKWYKCDADDDSIMKVMMQELHRLEAAFSNYMENEVAGNKNYCNHACLLLDRLMNDQLNDYNSLLANNTYKIGGDISLGSSFNNVRILDFNYTDPIYGIKPAPILINIHGNIHGGDIVFGIDSNSVDTDDSNYPGLVKFTKTYRLMALGKGRKTKLVHPHVSGQPGSETNMIKFFGHSLGDPDYSYFQAIFDEVNLYGSDTRLVFYYNQNRSNENDADRENGNTAGENAQEEMFEKVNRLITTYGQTLDNKDHGRNLMHKLLLENRLKVVQAPV</sequence>
<reference evidence="2" key="2">
    <citation type="submission" date="2023-07" db="EMBL/GenBank/DDBJ databases">
        <title>Bifidobacterium spp. in honeybee.</title>
        <authorList>
            <person name="Olofsson T."/>
        </authorList>
    </citation>
    <scope>NUCLEOTIDE SEQUENCE [LARGE SCALE GENOMIC DNA]</scope>
    <source>
        <strain evidence="2">H1HS16N</strain>
    </source>
</reference>
<dbReference type="Pfam" id="PF14253">
    <property type="entry name" value="AbiH"/>
    <property type="match status" value="1"/>
</dbReference>
<comment type="caution">
    <text evidence="1">The sequence shown here is derived from an EMBL/GenBank/DDBJ whole genome shotgun (WGS) entry which is preliminary data.</text>
</comment>